<sequence length="307" mass="31863">MKYVAGWDGGGTKTAVAIMDESGTVVHAFASGAINLNGRGEAEVRGSIREMLAAMGEICGGLERCVQLCIGAAGVSNPSVAVKLTAMVREAGYAGGLTITGDQETALAGALDGEAGMILIAGTGSICYGRNREGAVHRSGGGGYLIDDEGSGYSIGRELIAAVLKAADGRLANEAIAPRVYRKLGLQTANVRELIGFVYNPQTDKRQIAALAPLLIQLCEEGDAAAIAIAERSAAALFELVVPVAKRLSLQSGQLALAGGILVHHAAVRERLLELLRQQYPDLQCVMAKQDASCGAAMMALRRLEAE</sequence>
<name>A0A4P6EWB7_9BACL</name>
<dbReference type="AlphaFoldDB" id="A0A4P6EWB7"/>
<dbReference type="InterPro" id="IPR002731">
    <property type="entry name" value="ATPase_BadF"/>
</dbReference>
<keyword evidence="3" id="KW-1185">Reference proteome</keyword>
<evidence type="ECO:0000313" key="3">
    <source>
        <dbReference type="Proteomes" id="UP000293568"/>
    </source>
</evidence>
<dbReference type="Proteomes" id="UP000293568">
    <property type="component" value="Chromosome"/>
</dbReference>
<dbReference type="PANTHER" id="PTHR43190">
    <property type="entry name" value="N-ACETYL-D-GLUCOSAMINE KINASE"/>
    <property type="match status" value="1"/>
</dbReference>
<dbReference type="InterPro" id="IPR052519">
    <property type="entry name" value="Euk-type_GlcNAc_Kinase"/>
</dbReference>
<gene>
    <name evidence="2" type="ORF">ET464_11920</name>
</gene>
<evidence type="ECO:0000313" key="2">
    <source>
        <dbReference type="EMBL" id="QAY66996.1"/>
    </source>
</evidence>
<dbReference type="Gene3D" id="3.30.420.40">
    <property type="match status" value="2"/>
</dbReference>
<dbReference type="InterPro" id="IPR043129">
    <property type="entry name" value="ATPase_NBD"/>
</dbReference>
<feature type="domain" description="ATPase BadF/BadG/BcrA/BcrD type" evidence="1">
    <location>
        <begin position="6"/>
        <end position="300"/>
    </location>
</feature>
<protein>
    <submittedName>
        <fullName evidence="2">ATPase</fullName>
    </submittedName>
</protein>
<dbReference type="OrthoDB" id="9772633at2"/>
<dbReference type="Pfam" id="PF01869">
    <property type="entry name" value="BcrAD_BadFG"/>
    <property type="match status" value="1"/>
</dbReference>
<dbReference type="SUPFAM" id="SSF53067">
    <property type="entry name" value="Actin-like ATPase domain"/>
    <property type="match status" value="2"/>
</dbReference>
<dbReference type="KEGG" id="pprt:ET464_11920"/>
<dbReference type="RefSeq" id="WP_129441158.1">
    <property type="nucleotide sequence ID" value="NZ_CP035492.1"/>
</dbReference>
<evidence type="ECO:0000259" key="1">
    <source>
        <dbReference type="Pfam" id="PF01869"/>
    </source>
</evidence>
<dbReference type="PANTHER" id="PTHR43190:SF3">
    <property type="entry name" value="N-ACETYL-D-GLUCOSAMINE KINASE"/>
    <property type="match status" value="1"/>
</dbReference>
<accession>A0A4P6EWB7</accession>
<reference evidence="2 3" key="1">
    <citation type="submission" date="2019-01" db="EMBL/GenBank/DDBJ databases">
        <title>Genome sequencing of strain FW100M-2.</title>
        <authorList>
            <person name="Heo J."/>
            <person name="Kim S.-J."/>
            <person name="Kim J.-S."/>
            <person name="Hong S.-B."/>
            <person name="Kwon S.-W."/>
        </authorList>
    </citation>
    <scope>NUCLEOTIDE SEQUENCE [LARGE SCALE GENOMIC DNA]</scope>
    <source>
        <strain evidence="2 3">FW100M-2</strain>
    </source>
</reference>
<proteinExistence type="predicted"/>
<dbReference type="EMBL" id="CP035492">
    <property type="protein sequence ID" value="QAY66996.1"/>
    <property type="molecule type" value="Genomic_DNA"/>
</dbReference>
<organism evidence="2 3">
    <name type="scientific">Paenibacillus protaetiae</name>
    <dbReference type="NCBI Taxonomy" id="2509456"/>
    <lineage>
        <taxon>Bacteria</taxon>
        <taxon>Bacillati</taxon>
        <taxon>Bacillota</taxon>
        <taxon>Bacilli</taxon>
        <taxon>Bacillales</taxon>
        <taxon>Paenibacillaceae</taxon>
        <taxon>Paenibacillus</taxon>
    </lineage>
</organism>